<dbReference type="Gene3D" id="3.40.50.150">
    <property type="entry name" value="Vaccinia Virus protein VP39"/>
    <property type="match status" value="1"/>
</dbReference>
<feature type="transmembrane region" description="Helical" evidence="2">
    <location>
        <begin position="62"/>
        <end position="84"/>
    </location>
</feature>
<evidence type="ECO:0000259" key="3">
    <source>
        <dbReference type="Pfam" id="PF13649"/>
    </source>
</evidence>
<dbReference type="PANTHER" id="PTHR43861">
    <property type="entry name" value="TRANS-ACONITATE 2-METHYLTRANSFERASE-RELATED"/>
    <property type="match status" value="1"/>
</dbReference>
<dbReference type="InterPro" id="IPR029063">
    <property type="entry name" value="SAM-dependent_MTases_sf"/>
</dbReference>
<dbReference type="EMBL" id="SJPQ01000003">
    <property type="protein sequence ID" value="TWT87095.1"/>
    <property type="molecule type" value="Genomic_DNA"/>
</dbReference>
<dbReference type="CDD" id="cd02440">
    <property type="entry name" value="AdoMet_MTases"/>
    <property type="match status" value="1"/>
</dbReference>
<keyword evidence="2" id="KW-1133">Transmembrane helix</keyword>
<feature type="transmembrane region" description="Helical" evidence="2">
    <location>
        <begin position="323"/>
        <end position="344"/>
    </location>
</feature>
<dbReference type="InterPro" id="IPR041698">
    <property type="entry name" value="Methyltransf_25"/>
</dbReference>
<evidence type="ECO:0000313" key="5">
    <source>
        <dbReference type="Proteomes" id="UP000315440"/>
    </source>
</evidence>
<feature type="transmembrane region" description="Helical" evidence="2">
    <location>
        <begin position="198"/>
        <end position="218"/>
    </location>
</feature>
<feature type="transmembrane region" description="Helical" evidence="2">
    <location>
        <begin position="159"/>
        <end position="178"/>
    </location>
</feature>
<feature type="domain" description="Methyltransferase" evidence="3">
    <location>
        <begin position="576"/>
        <end position="669"/>
    </location>
</feature>
<feature type="transmembrane region" description="Helical" evidence="2">
    <location>
        <begin position="414"/>
        <end position="433"/>
    </location>
</feature>
<evidence type="ECO:0000313" key="4">
    <source>
        <dbReference type="EMBL" id="TWT87095.1"/>
    </source>
</evidence>
<keyword evidence="2" id="KW-0472">Membrane</keyword>
<evidence type="ECO:0000256" key="2">
    <source>
        <dbReference type="SAM" id="Phobius"/>
    </source>
</evidence>
<feature type="transmembrane region" description="Helical" evidence="2">
    <location>
        <begin position="134"/>
        <end position="153"/>
    </location>
</feature>
<organism evidence="4 5">
    <name type="scientific">Pseudobythopirellula maris</name>
    <dbReference type="NCBI Taxonomy" id="2527991"/>
    <lineage>
        <taxon>Bacteria</taxon>
        <taxon>Pseudomonadati</taxon>
        <taxon>Planctomycetota</taxon>
        <taxon>Planctomycetia</taxon>
        <taxon>Pirellulales</taxon>
        <taxon>Lacipirellulaceae</taxon>
        <taxon>Pseudobythopirellula</taxon>
    </lineage>
</organism>
<gene>
    <name evidence="4" type="ORF">Mal64_26290</name>
</gene>
<keyword evidence="5" id="KW-1185">Reference proteome</keyword>
<feature type="transmembrane region" description="Helical" evidence="2">
    <location>
        <begin position="378"/>
        <end position="402"/>
    </location>
</feature>
<reference evidence="4 5" key="1">
    <citation type="submission" date="2019-02" db="EMBL/GenBank/DDBJ databases">
        <title>Deep-cultivation of Planctomycetes and their phenomic and genomic characterization uncovers novel biology.</title>
        <authorList>
            <person name="Wiegand S."/>
            <person name="Jogler M."/>
            <person name="Boedeker C."/>
            <person name="Pinto D."/>
            <person name="Vollmers J."/>
            <person name="Rivas-Marin E."/>
            <person name="Kohn T."/>
            <person name="Peeters S.H."/>
            <person name="Heuer A."/>
            <person name="Rast P."/>
            <person name="Oberbeckmann S."/>
            <person name="Bunk B."/>
            <person name="Jeske O."/>
            <person name="Meyerdierks A."/>
            <person name="Storesund J.E."/>
            <person name="Kallscheuer N."/>
            <person name="Luecker S."/>
            <person name="Lage O.M."/>
            <person name="Pohl T."/>
            <person name="Merkel B.J."/>
            <person name="Hornburger P."/>
            <person name="Mueller R.-W."/>
            <person name="Bruemmer F."/>
            <person name="Labrenz M."/>
            <person name="Spormann A.M."/>
            <person name="Op Den Camp H."/>
            <person name="Overmann J."/>
            <person name="Amann R."/>
            <person name="Jetten M.S.M."/>
            <person name="Mascher T."/>
            <person name="Medema M.H."/>
            <person name="Devos D.P."/>
            <person name="Kaster A.-K."/>
            <person name="Ovreas L."/>
            <person name="Rohde M."/>
            <person name="Galperin M.Y."/>
            <person name="Jogler C."/>
        </authorList>
    </citation>
    <scope>NUCLEOTIDE SEQUENCE [LARGE SCALE GENOMIC DNA]</scope>
    <source>
        <strain evidence="4 5">Mal64</strain>
    </source>
</reference>
<feature type="transmembrane region" description="Helical" evidence="2">
    <location>
        <begin position="283"/>
        <end position="303"/>
    </location>
</feature>
<sequence>MPLMLAKLGPERYGLWIAISTTTMYLSLTESGLGQSVVNQIGRAYTRGNYRRVSQIMATAHVLYWLIVLPVGAVAVAVILTQPIGSWLLAPEDAQFEPLLRECLAASTVLALIRIPMLVFPGLLIGARKMPSRVAWEILATVFTLVSTALALLSGMGLLGVSIVANTAMLVSNTAVCLSSSRCGEWARLRIKHFRPRLIGKLAGNSVFFFLINAATVVDRSATVLLTPRLAALSATAPFFLLVSVYRIAAYSAIATLPRAIQPYVVMWSSTGSSSQLAATAKLLTKATSVLAAVFVAFSAPFISNVVDAWVGPGAYPGDAVLFLVAGAFVIDASTCAPIQYLMAMNLHRKLSLLMAAKAALTIVLAVVLSSVTSDPLLGIAAGAFVASLLAVLGIPCLIRPALGMRWSDCLEHLFARPLIFAVAAPLAVHMAVSMTPDAARPFVIVVLPPLCLASAWRLVLDKDDRSIACNAMCSLLKKRTPTTERVLSYRHVSDEYLQTKNAGMHPMSHKSDRAWRKFGESDPYFGVLAQPRFRKESLGREELDSFFESGHDYVQSMLDVARSRVDAPQRFLRALDYGCGVGRLTIPLAAHADEVIGVDISEAMIDEARKNCKSHSISNAAFLEADSWSSDESRSFDLVHSFIVLQHIPPRRGLAIVDKMIANLAPGGVGVIHVTYAKNRESIRWITWAKNNVPLANNVVNLLRRRAWGAPCMQMNNYNLNHLMLRLQNSSMDGVHAQFTDHGGYLGVAFYFKKPFCNAAAA</sequence>
<feature type="transmembrane region" description="Helical" evidence="2">
    <location>
        <begin position="230"/>
        <end position="249"/>
    </location>
</feature>
<dbReference type="Pfam" id="PF13649">
    <property type="entry name" value="Methyltransf_25"/>
    <property type="match status" value="1"/>
</dbReference>
<proteinExistence type="predicted"/>
<dbReference type="Proteomes" id="UP000315440">
    <property type="component" value="Unassembled WGS sequence"/>
</dbReference>
<dbReference type="RefSeq" id="WP_197525734.1">
    <property type="nucleotide sequence ID" value="NZ_SJPQ01000003.1"/>
</dbReference>
<comment type="caution">
    <text evidence="4">The sequence shown here is derived from an EMBL/GenBank/DDBJ whole genome shotgun (WGS) entry which is preliminary data.</text>
</comment>
<keyword evidence="1 4" id="KW-0808">Transferase</keyword>
<protein>
    <submittedName>
        <fullName evidence="4">Mg-protoporphyrin IX methyl transferase</fullName>
    </submittedName>
</protein>
<keyword evidence="2" id="KW-0812">Transmembrane</keyword>
<evidence type="ECO:0000256" key="1">
    <source>
        <dbReference type="ARBA" id="ARBA00022679"/>
    </source>
</evidence>
<dbReference type="SUPFAM" id="SSF53335">
    <property type="entry name" value="S-adenosyl-L-methionine-dependent methyltransferases"/>
    <property type="match status" value="1"/>
</dbReference>
<feature type="transmembrane region" description="Helical" evidence="2">
    <location>
        <begin position="104"/>
        <end position="127"/>
    </location>
</feature>
<name>A0A5C5ZIZ2_9BACT</name>
<accession>A0A5C5ZIZ2</accession>
<feature type="transmembrane region" description="Helical" evidence="2">
    <location>
        <begin position="439"/>
        <end position="461"/>
    </location>
</feature>
<feature type="transmembrane region" description="Helical" evidence="2">
    <location>
        <begin position="351"/>
        <end position="372"/>
    </location>
</feature>
<dbReference type="GO" id="GO:0016740">
    <property type="term" value="F:transferase activity"/>
    <property type="evidence" value="ECO:0007669"/>
    <property type="project" value="UniProtKB-KW"/>
</dbReference>
<dbReference type="AlphaFoldDB" id="A0A5C5ZIZ2"/>